<keyword evidence="10" id="KW-0460">Magnesium</keyword>
<comment type="similarity">
    <text evidence="3">Belongs to the tubulin family.</text>
</comment>
<evidence type="ECO:0000256" key="5">
    <source>
        <dbReference type="ARBA" id="ARBA00022490"/>
    </source>
</evidence>
<dbReference type="SUPFAM" id="SSF55307">
    <property type="entry name" value="Tubulin C-terminal domain-like"/>
    <property type="match status" value="1"/>
</dbReference>
<dbReference type="FunFam" id="3.40.50.1440:FF:000007">
    <property type="entry name" value="Tubulin alpha chain"/>
    <property type="match status" value="1"/>
</dbReference>
<protein>
    <submittedName>
        <fullName evidence="18">Tubulin alpha chain</fullName>
    </submittedName>
</protein>
<dbReference type="InterPro" id="IPR036525">
    <property type="entry name" value="Tubulin/FtsZ_GTPase_sf"/>
</dbReference>
<reference evidence="18 19" key="1">
    <citation type="journal article" date="2021" name="Elife">
        <title>Chloroplast acquisition without the gene transfer in kleptoplastic sea slugs, Plakobranchus ocellatus.</title>
        <authorList>
            <person name="Maeda T."/>
            <person name="Takahashi S."/>
            <person name="Yoshida T."/>
            <person name="Shimamura S."/>
            <person name="Takaki Y."/>
            <person name="Nagai Y."/>
            <person name="Toyoda A."/>
            <person name="Suzuki Y."/>
            <person name="Arimoto A."/>
            <person name="Ishii H."/>
            <person name="Satoh N."/>
            <person name="Nishiyama T."/>
            <person name="Hasebe M."/>
            <person name="Maruyama T."/>
            <person name="Minagawa J."/>
            <person name="Obokata J."/>
            <person name="Shigenobu S."/>
        </authorList>
    </citation>
    <scope>NUCLEOTIDE SEQUENCE [LARGE SCALE GENOMIC DNA]</scope>
</reference>
<evidence type="ECO:0000256" key="10">
    <source>
        <dbReference type="ARBA" id="ARBA00022842"/>
    </source>
</evidence>
<evidence type="ECO:0000256" key="3">
    <source>
        <dbReference type="ARBA" id="ARBA00009636"/>
    </source>
</evidence>
<dbReference type="EMBL" id="BLXT01003748">
    <property type="protein sequence ID" value="GFO05313.1"/>
    <property type="molecule type" value="Genomic_DNA"/>
</dbReference>
<dbReference type="InterPro" id="IPR008280">
    <property type="entry name" value="Tub_FtsZ_C"/>
</dbReference>
<evidence type="ECO:0000256" key="1">
    <source>
        <dbReference type="ARBA" id="ARBA00001946"/>
    </source>
</evidence>
<evidence type="ECO:0000256" key="2">
    <source>
        <dbReference type="ARBA" id="ARBA00004245"/>
    </source>
</evidence>
<comment type="subunit">
    <text evidence="4">Dimer of alpha and beta chains. A typical microtubule is a hollow water-filled tube with an outer diameter of 25 nm and an inner diameter of 15 nM. Alpha-beta heterodimers associate head-to-tail to form protofilaments running lengthwise along the microtubule wall with the beta-tubulin subunit facing the microtubule plus end conferring a structural polarity. Microtubules usually have 13 protofilaments but different protofilament numbers can be found in some organisms and specialized cells.</text>
</comment>
<feature type="domain" description="Tubulin/FtsZ GTPase" evidence="16">
    <location>
        <begin position="35"/>
        <end position="232"/>
    </location>
</feature>
<dbReference type="Proteomes" id="UP000735302">
    <property type="component" value="Unassembled WGS sequence"/>
</dbReference>
<dbReference type="InterPro" id="IPR017975">
    <property type="entry name" value="Tubulin_CS"/>
</dbReference>
<dbReference type="Pfam" id="PF03953">
    <property type="entry name" value="Tubulin_C"/>
    <property type="match status" value="1"/>
</dbReference>
<evidence type="ECO:0000256" key="4">
    <source>
        <dbReference type="ARBA" id="ARBA00011747"/>
    </source>
</evidence>
<gene>
    <name evidence="18" type="ORF">PoB_003181800</name>
</gene>
<dbReference type="InterPro" id="IPR000217">
    <property type="entry name" value="Tubulin"/>
</dbReference>
<dbReference type="AlphaFoldDB" id="A0AAV4AET2"/>
<dbReference type="InterPro" id="IPR003008">
    <property type="entry name" value="Tubulin_FtsZ_GTPase"/>
</dbReference>
<dbReference type="FunFam" id="3.30.1330.20:FF:000001">
    <property type="entry name" value="Tubulin alpha chain"/>
    <property type="match status" value="1"/>
</dbReference>
<feature type="region of interest" description="Disordered" evidence="15">
    <location>
        <begin position="424"/>
        <end position="571"/>
    </location>
</feature>
<comment type="caution">
    <text evidence="18">The sequence shown here is derived from an EMBL/GenBank/DDBJ whole genome shotgun (WGS) entry which is preliminary data.</text>
</comment>
<dbReference type="InterPro" id="IPR018316">
    <property type="entry name" value="Tubulin/FtsZ_2-layer-sand-dom"/>
</dbReference>
<dbReference type="SMART" id="SM00865">
    <property type="entry name" value="Tubulin_C"/>
    <property type="match status" value="1"/>
</dbReference>
<dbReference type="FunFam" id="1.10.287.600:FF:000001">
    <property type="entry name" value="Tubulin alpha chain"/>
    <property type="match status" value="1"/>
</dbReference>
<keyword evidence="19" id="KW-1185">Reference proteome</keyword>
<evidence type="ECO:0000313" key="19">
    <source>
        <dbReference type="Proteomes" id="UP000735302"/>
    </source>
</evidence>
<evidence type="ECO:0000256" key="8">
    <source>
        <dbReference type="ARBA" id="ARBA00022741"/>
    </source>
</evidence>
<dbReference type="SUPFAM" id="SSF52490">
    <property type="entry name" value="Tubulin nucleotide-binding domain-like"/>
    <property type="match status" value="1"/>
</dbReference>
<proteinExistence type="inferred from homology"/>
<dbReference type="SMART" id="SM00864">
    <property type="entry name" value="Tubulin"/>
    <property type="match status" value="1"/>
</dbReference>
<dbReference type="Pfam" id="PF00091">
    <property type="entry name" value="Tubulin"/>
    <property type="match status" value="1"/>
</dbReference>
<comment type="subcellular location">
    <subcellularLocation>
        <location evidence="2">Cytoplasm</location>
        <location evidence="2">Cytoskeleton</location>
    </subcellularLocation>
</comment>
<keyword evidence="6" id="KW-0493">Microtubule</keyword>
<evidence type="ECO:0000256" key="14">
    <source>
        <dbReference type="ARBA" id="ARBA00049117"/>
    </source>
</evidence>
<dbReference type="GO" id="GO:0016787">
    <property type="term" value="F:hydrolase activity"/>
    <property type="evidence" value="ECO:0007669"/>
    <property type="project" value="UniProtKB-KW"/>
</dbReference>
<evidence type="ECO:0000256" key="6">
    <source>
        <dbReference type="ARBA" id="ARBA00022701"/>
    </source>
</evidence>
<dbReference type="GO" id="GO:0007017">
    <property type="term" value="P:microtubule-based process"/>
    <property type="evidence" value="ECO:0007669"/>
    <property type="project" value="InterPro"/>
</dbReference>
<keyword evidence="11" id="KW-0342">GTP-binding</keyword>
<dbReference type="Gene3D" id="1.10.287.600">
    <property type="entry name" value="Helix hairpin bin"/>
    <property type="match status" value="1"/>
</dbReference>
<dbReference type="GO" id="GO:0005200">
    <property type="term" value="F:structural constituent of cytoskeleton"/>
    <property type="evidence" value="ECO:0007669"/>
    <property type="project" value="InterPro"/>
</dbReference>
<dbReference type="GO" id="GO:0005874">
    <property type="term" value="C:microtubule"/>
    <property type="evidence" value="ECO:0007669"/>
    <property type="project" value="UniProtKB-KW"/>
</dbReference>
<dbReference type="CDD" id="cd02186">
    <property type="entry name" value="alpha_tubulin"/>
    <property type="match status" value="1"/>
</dbReference>
<evidence type="ECO:0000259" key="17">
    <source>
        <dbReference type="SMART" id="SM00865"/>
    </source>
</evidence>
<feature type="domain" description="Tubulin/FtsZ 2-layer sandwich" evidence="17">
    <location>
        <begin position="234"/>
        <end position="379"/>
    </location>
</feature>
<keyword evidence="8" id="KW-0547">Nucleotide-binding</keyword>
<name>A0AAV4AET2_9GAST</name>
<dbReference type="Gene3D" id="3.30.1330.20">
    <property type="entry name" value="Tubulin/FtsZ, C-terminal domain"/>
    <property type="match status" value="1"/>
</dbReference>
<keyword evidence="5" id="KW-0963">Cytoplasm</keyword>
<organism evidence="18 19">
    <name type="scientific">Plakobranchus ocellatus</name>
    <dbReference type="NCBI Taxonomy" id="259542"/>
    <lineage>
        <taxon>Eukaryota</taxon>
        <taxon>Metazoa</taxon>
        <taxon>Spiralia</taxon>
        <taxon>Lophotrochozoa</taxon>
        <taxon>Mollusca</taxon>
        <taxon>Gastropoda</taxon>
        <taxon>Heterobranchia</taxon>
        <taxon>Euthyneura</taxon>
        <taxon>Panpulmonata</taxon>
        <taxon>Sacoglossa</taxon>
        <taxon>Placobranchoidea</taxon>
        <taxon>Plakobranchidae</taxon>
        <taxon>Plakobranchus</taxon>
    </lineage>
</organism>
<evidence type="ECO:0000256" key="15">
    <source>
        <dbReference type="SAM" id="MobiDB-lite"/>
    </source>
</evidence>
<dbReference type="Gene3D" id="3.40.50.1440">
    <property type="entry name" value="Tubulin/FtsZ, GTPase domain"/>
    <property type="match status" value="1"/>
</dbReference>
<dbReference type="InterPro" id="IPR002452">
    <property type="entry name" value="Alpha_tubulin"/>
</dbReference>
<sequence length="571" mass="64141">MGNACWELFCLEHGIWPDGMPFADDVGDWGQDNALETFFARTGANHFVPRALFVDLEPTVIDEVRSGTYRCLFNPSNLISGREDAANNFGRAYFTVGTQILEPAVDRIRKLADQCEGLSGFFLYHSFGGGTGSGFTSLLIERLAEEYGKKSKLEFSVYPSPQICTAVVEPYNSVLVTHVTLEHIDCSFIVDNEALYGICRRNLDVDRPTYSSLNRLVAQVASSVTASMRFSGVINVNLQDFQTNLVPYPRIHFPLMVYAPFISAERAYHEQLSTTQITNACFDPENQLVGCDPSRGVYMACCLLYRGDVVPKDTNDAIASIKSKRIIQFVDWCPTGFKVGINYQPPTVVPGGYLAKLLRSVCMMANSTAITQAWGRLDHKFDLLFSRRAFVHWYVGEGMEEGDFLEAREDLAVLEKDYEEAARGLDDVSPLRPKTDSQKSTSETLRHHRKPMNRKRELEQASEERELVKQREGRRGAGTARRQQGHNVPDQKTVKTSTRNKTFSDFSQVENRKQTSPTLAIRSPETSIQPDKIISSLEEATKVNEDAADTEEKDANKVEKRMVSAKRSEDL</sequence>
<dbReference type="PROSITE" id="PS00227">
    <property type="entry name" value="TUBULIN"/>
    <property type="match status" value="1"/>
</dbReference>
<dbReference type="GO" id="GO:0005525">
    <property type="term" value="F:GTP binding"/>
    <property type="evidence" value="ECO:0007669"/>
    <property type="project" value="UniProtKB-KW"/>
</dbReference>
<keyword evidence="7" id="KW-0479">Metal-binding</keyword>
<evidence type="ECO:0000256" key="9">
    <source>
        <dbReference type="ARBA" id="ARBA00022801"/>
    </source>
</evidence>
<feature type="compositionally biased region" description="Polar residues" evidence="15">
    <location>
        <begin position="494"/>
        <end position="529"/>
    </location>
</feature>
<feature type="compositionally biased region" description="Basic and acidic residues" evidence="15">
    <location>
        <begin position="553"/>
        <end position="571"/>
    </location>
</feature>
<dbReference type="PANTHER" id="PTHR11588">
    <property type="entry name" value="TUBULIN"/>
    <property type="match status" value="1"/>
</dbReference>
<feature type="compositionally biased region" description="Basic and acidic residues" evidence="15">
    <location>
        <begin position="454"/>
        <end position="475"/>
    </location>
</feature>
<evidence type="ECO:0000256" key="11">
    <source>
        <dbReference type="ARBA" id="ARBA00023134"/>
    </source>
</evidence>
<dbReference type="PRINTS" id="PR01162">
    <property type="entry name" value="ALPHATUBULIN"/>
</dbReference>
<comment type="cofactor">
    <cofactor evidence="1">
        <name>Mg(2+)</name>
        <dbReference type="ChEBI" id="CHEBI:18420"/>
    </cofactor>
</comment>
<evidence type="ECO:0000259" key="16">
    <source>
        <dbReference type="SMART" id="SM00864"/>
    </source>
</evidence>
<comment type="function">
    <text evidence="13">Tubulin is the major constituent of microtubules, a cylinder consisting of laterally associated linear protofilaments composed of alpha- and beta-tubulin heterodimers. Microtubules grow by the addition of GTP-tubulin dimers to the microtubule end, where a stabilizing cap forms. Below the cap, tubulin dimers are in GDP-bound state, owing to GTPase activity of alpha-tubulin.</text>
</comment>
<accession>A0AAV4AET2</accession>
<evidence type="ECO:0000256" key="13">
    <source>
        <dbReference type="ARBA" id="ARBA00034296"/>
    </source>
</evidence>
<evidence type="ECO:0000256" key="7">
    <source>
        <dbReference type="ARBA" id="ARBA00022723"/>
    </source>
</evidence>
<evidence type="ECO:0000256" key="12">
    <source>
        <dbReference type="ARBA" id="ARBA00023212"/>
    </source>
</evidence>
<keyword evidence="12" id="KW-0206">Cytoskeleton</keyword>
<dbReference type="PRINTS" id="PR01161">
    <property type="entry name" value="TUBULIN"/>
</dbReference>
<dbReference type="GO" id="GO:0046872">
    <property type="term" value="F:metal ion binding"/>
    <property type="evidence" value="ECO:0007669"/>
    <property type="project" value="UniProtKB-KW"/>
</dbReference>
<dbReference type="InterPro" id="IPR037103">
    <property type="entry name" value="Tubulin/FtsZ-like_C"/>
</dbReference>
<keyword evidence="9" id="KW-0378">Hydrolase</keyword>
<comment type="catalytic activity">
    <reaction evidence="14">
        <text>GTP + H2O = GDP + phosphate + H(+)</text>
        <dbReference type="Rhea" id="RHEA:19669"/>
        <dbReference type="ChEBI" id="CHEBI:15377"/>
        <dbReference type="ChEBI" id="CHEBI:15378"/>
        <dbReference type="ChEBI" id="CHEBI:37565"/>
        <dbReference type="ChEBI" id="CHEBI:43474"/>
        <dbReference type="ChEBI" id="CHEBI:58189"/>
    </reaction>
    <physiologicalReaction direction="left-to-right" evidence="14">
        <dbReference type="Rhea" id="RHEA:19670"/>
    </physiologicalReaction>
</comment>
<dbReference type="InterPro" id="IPR023123">
    <property type="entry name" value="Tubulin_C"/>
</dbReference>
<evidence type="ECO:0000313" key="18">
    <source>
        <dbReference type="EMBL" id="GFO05313.1"/>
    </source>
</evidence>